<keyword evidence="1" id="KW-0472">Membrane</keyword>
<dbReference type="Gramene" id="TraesMAC3A03G01378730.1">
    <property type="protein sequence ID" value="TraesMAC3A03G01378730.1.CDS1"/>
    <property type="gene ID" value="TraesMAC3A03G01378730"/>
</dbReference>
<dbReference type="AlphaFoldDB" id="A0A3B6EER5"/>
<evidence type="ECO:0000313" key="2">
    <source>
        <dbReference type="EnsemblPlants" id="TraesCS3A02G186800.1.cds1"/>
    </source>
</evidence>
<organism evidence="2">
    <name type="scientific">Triticum aestivum</name>
    <name type="common">Wheat</name>
    <dbReference type="NCBI Taxonomy" id="4565"/>
    <lineage>
        <taxon>Eukaryota</taxon>
        <taxon>Viridiplantae</taxon>
        <taxon>Streptophyta</taxon>
        <taxon>Embryophyta</taxon>
        <taxon>Tracheophyta</taxon>
        <taxon>Spermatophyta</taxon>
        <taxon>Magnoliopsida</taxon>
        <taxon>Liliopsida</taxon>
        <taxon>Poales</taxon>
        <taxon>Poaceae</taxon>
        <taxon>BOP clade</taxon>
        <taxon>Pooideae</taxon>
        <taxon>Triticodae</taxon>
        <taxon>Triticeae</taxon>
        <taxon>Triticinae</taxon>
        <taxon>Triticum</taxon>
    </lineage>
</organism>
<dbReference type="Proteomes" id="UP000019116">
    <property type="component" value="Chromosome 3A"/>
</dbReference>
<dbReference type="Gramene" id="TraesLAC3A03G01324350.1">
    <property type="protein sequence ID" value="TraesLAC3A03G01324350.1.CDS1"/>
    <property type="gene ID" value="TraesLAC3A03G01324350"/>
</dbReference>
<proteinExistence type="predicted"/>
<dbReference type="Gramene" id="TraesJAG3A03G01389630.1">
    <property type="protein sequence ID" value="TraesJAG3A03G01389630.1.CDS1"/>
    <property type="gene ID" value="TraesJAG3A03G01389630"/>
</dbReference>
<dbReference type="Gramene" id="TraesARI3A03G01400670.1">
    <property type="protein sequence ID" value="TraesARI3A03G01400670.1.CDS1"/>
    <property type="gene ID" value="TraesARI3A03G01400670"/>
</dbReference>
<protein>
    <submittedName>
        <fullName evidence="2">Uncharacterized protein</fullName>
    </submittedName>
</protein>
<dbReference type="Gramene" id="TraesCS3A03G0447400.1">
    <property type="protein sequence ID" value="TraesCS3A03G0447400.1.CDS1"/>
    <property type="gene ID" value="TraesCS3A03G0447400"/>
</dbReference>
<keyword evidence="3" id="KW-1185">Reference proteome</keyword>
<dbReference type="Gramene" id="TraesPARA_EIv1.0_0813290.1">
    <property type="protein sequence ID" value="TraesPARA_EIv1.0_0813290.1.CDS1"/>
    <property type="gene ID" value="TraesPARA_EIv1.0_0813290"/>
</dbReference>
<evidence type="ECO:0000313" key="3">
    <source>
        <dbReference type="Proteomes" id="UP000019116"/>
    </source>
</evidence>
<accession>A0A3B6EER5</accession>
<reference evidence="2" key="1">
    <citation type="submission" date="2018-08" db="EMBL/GenBank/DDBJ databases">
        <authorList>
            <person name="Rossello M."/>
        </authorList>
    </citation>
    <scope>NUCLEOTIDE SEQUENCE [LARGE SCALE GENOMIC DNA]</scope>
    <source>
        <strain evidence="2">cv. Chinese Spring</strain>
    </source>
</reference>
<evidence type="ECO:0000256" key="1">
    <source>
        <dbReference type="SAM" id="Phobius"/>
    </source>
</evidence>
<keyword evidence="1" id="KW-1133">Transmembrane helix</keyword>
<keyword evidence="1" id="KW-0812">Transmembrane</keyword>
<feature type="transmembrane region" description="Helical" evidence="1">
    <location>
        <begin position="29"/>
        <end position="52"/>
    </location>
</feature>
<dbReference type="Gramene" id="TraesLDM3A03G01381850.1">
    <property type="protein sequence ID" value="TraesLDM3A03G01381850.1.CDS1"/>
    <property type="gene ID" value="TraesLDM3A03G01381850"/>
</dbReference>
<dbReference type="EnsemblPlants" id="TraesCS3A02G186800.1">
    <property type="protein sequence ID" value="TraesCS3A02G186800.1.cds1"/>
    <property type="gene ID" value="TraesCS3A02G186800"/>
</dbReference>
<name>A0A3B6EER5_WHEAT</name>
<dbReference type="Gramene" id="TraesNOR3A03G01400750.1">
    <property type="protein sequence ID" value="TraesNOR3A03G01400750.1.CDS1"/>
    <property type="gene ID" value="TraesNOR3A03G01400750"/>
</dbReference>
<dbReference type="Gramene" id="TraesSTA3A03G01371570.1">
    <property type="protein sequence ID" value="TraesSTA3A03G01371570.1.CDS1"/>
    <property type="gene ID" value="TraesSTA3A03G01371570"/>
</dbReference>
<reference evidence="2" key="2">
    <citation type="submission" date="2018-10" db="UniProtKB">
        <authorList>
            <consortium name="EnsemblPlants"/>
        </authorList>
    </citation>
    <scope>IDENTIFICATION</scope>
</reference>
<dbReference type="Gramene" id="TraesJUL3A03G01392460.1">
    <property type="protein sequence ID" value="TraesJUL3A03G01392460.1.CDS1"/>
    <property type="gene ID" value="TraesJUL3A03G01392460"/>
</dbReference>
<dbReference type="Gramene" id="TraesSYM3A03G01402250.1">
    <property type="protein sequence ID" value="TraesSYM3A03G01402250.1.CDS1"/>
    <property type="gene ID" value="TraesSYM3A03G01402250"/>
</dbReference>
<dbReference type="Gramene" id="TraesCS3A02G186800.1">
    <property type="protein sequence ID" value="TraesCS3A02G186800.1.cds1"/>
    <property type="gene ID" value="TraesCS3A02G186800"/>
</dbReference>
<sequence>MGACIILLATPRRRRWGCSNRGGHLRAGIILLATIVATSVVGACVAALQAAVVDGWLLEVMIGGDNEQKEIGKERVEEKTTRS</sequence>